<organism evidence="3 4">
    <name type="scientific">Roseivirga seohaensis subsp. aquiponti</name>
    <dbReference type="NCBI Taxonomy" id="1566026"/>
    <lineage>
        <taxon>Bacteria</taxon>
        <taxon>Pseudomonadati</taxon>
        <taxon>Bacteroidota</taxon>
        <taxon>Cytophagia</taxon>
        <taxon>Cytophagales</taxon>
        <taxon>Roseivirgaceae</taxon>
        <taxon>Roseivirga</taxon>
    </lineage>
</organism>
<evidence type="ECO:0000256" key="1">
    <source>
        <dbReference type="ARBA" id="ARBA00007435"/>
    </source>
</evidence>
<dbReference type="RefSeq" id="WP_053223229.1">
    <property type="nucleotide sequence ID" value="NZ_JSVA01000008.1"/>
</dbReference>
<dbReference type="InterPro" id="IPR050190">
    <property type="entry name" value="UPF0213_domain"/>
</dbReference>
<evidence type="ECO:0000313" key="4">
    <source>
        <dbReference type="Proteomes" id="UP000036908"/>
    </source>
</evidence>
<dbReference type="PATRIC" id="fig|1566026.4.peg.3488"/>
<dbReference type="Gene3D" id="3.40.1440.10">
    <property type="entry name" value="GIY-YIG endonuclease"/>
    <property type="match status" value="1"/>
</dbReference>
<comment type="caution">
    <text evidence="3">The sequence shown here is derived from an EMBL/GenBank/DDBJ whole genome shotgun (WGS) entry which is preliminary data.</text>
</comment>
<feature type="domain" description="GIY-YIG" evidence="2">
    <location>
        <begin position="3"/>
        <end position="80"/>
    </location>
</feature>
<dbReference type="PANTHER" id="PTHR34477:SF5">
    <property type="entry name" value="BSL5627 PROTEIN"/>
    <property type="match status" value="1"/>
</dbReference>
<keyword evidence="4" id="KW-1185">Reference proteome</keyword>
<dbReference type="AlphaFoldDB" id="A0A0L8AM78"/>
<dbReference type="SUPFAM" id="SSF82771">
    <property type="entry name" value="GIY-YIG endonuclease"/>
    <property type="match status" value="1"/>
</dbReference>
<dbReference type="CDD" id="cd10448">
    <property type="entry name" value="GIY-YIG_unchar_3"/>
    <property type="match status" value="1"/>
</dbReference>
<dbReference type="InterPro" id="IPR035901">
    <property type="entry name" value="GIY-YIG_endonuc_sf"/>
</dbReference>
<dbReference type="PANTHER" id="PTHR34477">
    <property type="entry name" value="UPF0213 PROTEIN YHBQ"/>
    <property type="match status" value="1"/>
</dbReference>
<gene>
    <name evidence="3" type="ORF">OB69_08270</name>
</gene>
<name>A0A0L8AM78_9BACT</name>
<sequence length="99" mass="11453">MAYGGSIYILTNKNKTTLYTGVTSDLGARIRQHRDKTFPKSFTARYNLTVLIYMEHFSSIEEAIQREKVIKAKTRVNKEKLISSVNPNWDDLANEVLNW</sequence>
<dbReference type="Proteomes" id="UP000036908">
    <property type="component" value="Unassembled WGS sequence"/>
</dbReference>
<dbReference type="PROSITE" id="PS50164">
    <property type="entry name" value="GIY_YIG"/>
    <property type="match status" value="1"/>
</dbReference>
<evidence type="ECO:0000313" key="3">
    <source>
        <dbReference type="EMBL" id="KOF03280.1"/>
    </source>
</evidence>
<comment type="similarity">
    <text evidence="1">Belongs to the UPF0213 family.</text>
</comment>
<reference evidence="4" key="1">
    <citation type="submission" date="2014-11" db="EMBL/GenBank/DDBJ databases">
        <title>Genome sequencing of Roseivirga sp. D-25.</title>
        <authorList>
            <person name="Selvaratnam C."/>
            <person name="Thevarajoo S."/>
            <person name="Goh K.M."/>
            <person name="Eee R."/>
            <person name="Chan K.-G."/>
            <person name="Chong C.S."/>
        </authorList>
    </citation>
    <scope>NUCLEOTIDE SEQUENCE [LARGE SCALE GENOMIC DNA]</scope>
    <source>
        <strain evidence="4">D-25</strain>
    </source>
</reference>
<dbReference type="OrthoDB" id="1495241at2"/>
<dbReference type="InterPro" id="IPR000305">
    <property type="entry name" value="GIY-YIG_endonuc"/>
</dbReference>
<accession>A0A0L8AM78</accession>
<evidence type="ECO:0000259" key="2">
    <source>
        <dbReference type="PROSITE" id="PS50164"/>
    </source>
</evidence>
<dbReference type="Pfam" id="PF01541">
    <property type="entry name" value="GIY-YIG"/>
    <property type="match status" value="1"/>
</dbReference>
<dbReference type="SMART" id="SM00465">
    <property type="entry name" value="GIYc"/>
    <property type="match status" value="1"/>
</dbReference>
<dbReference type="EMBL" id="JSVA01000008">
    <property type="protein sequence ID" value="KOF03280.1"/>
    <property type="molecule type" value="Genomic_DNA"/>
</dbReference>
<proteinExistence type="inferred from homology"/>
<protein>
    <recommendedName>
        <fullName evidence="2">GIY-YIG domain-containing protein</fullName>
    </recommendedName>
</protein>